<sequence length="563" mass="62308">MKILIADDAEVVRLLIGRFVETLGHQVLLARDGVEALEVFRSQRPDMILMDMLMPRMDGPEAARLVKAEAGEHWIPVVLVTAVGEEDKLADAIEIGADDYLLKPVNYRILEAKITAIERTVELNRKVREQSLKLAEYYDRAEDEKRVARHLLEQMVNRERLSDPQLHYWISPAESLSGDLIAAARTPGRVLHLMLADGIGHGLTAALNVLPLTQPFYAMTERGFELPDILIEMCRKVRQVLPTGRFVALAFVAVDFSDRRIEVWNGGIPDLRLFDQQGELVKSWRSRHLPLGIVSAEDLDLTTERSVFDRRCSLVMCSDGLLEARGSSGDAFGEGRLAEACAGRPPGEALGRVIDALAAFVGDSACHDDVSLAIVDIDPHLPELPLPAGKVESAPLPDLAGEARWRYALTLGAEELRYLHTVPLLMAFVSQIKPLGNAQADIFLILTELFVNALDHGVLRLSSSLKSEPDGMERYLLERARRLASLQQGRVEIELLGYEVGGRPMLRVRVSDSGEGFEWRTLAQPSPTQPSGRGIAIVRALCASLHFFGNGNSVEAFYLPRVD</sequence>
<dbReference type="InterPro" id="IPR036457">
    <property type="entry name" value="PPM-type-like_dom_sf"/>
</dbReference>
<protein>
    <submittedName>
        <fullName evidence="4">SpoIIE family protein phosphatase</fullName>
    </submittedName>
</protein>
<organism evidence="4 5">
    <name type="scientific">Chitinimonas lacunae</name>
    <dbReference type="NCBI Taxonomy" id="1963018"/>
    <lineage>
        <taxon>Bacteria</taxon>
        <taxon>Pseudomonadati</taxon>
        <taxon>Pseudomonadota</taxon>
        <taxon>Betaproteobacteria</taxon>
        <taxon>Neisseriales</taxon>
        <taxon>Chitinibacteraceae</taxon>
        <taxon>Chitinimonas</taxon>
    </lineage>
</organism>
<evidence type="ECO:0000256" key="2">
    <source>
        <dbReference type="PROSITE-ProRule" id="PRU00169"/>
    </source>
</evidence>
<dbReference type="Pfam" id="PF00072">
    <property type="entry name" value="Response_reg"/>
    <property type="match status" value="1"/>
</dbReference>
<accession>A0ABV8MWF0</accession>
<evidence type="ECO:0000259" key="3">
    <source>
        <dbReference type="PROSITE" id="PS50110"/>
    </source>
</evidence>
<dbReference type="CDD" id="cd17546">
    <property type="entry name" value="REC_hyHK_CKI1_RcsC-like"/>
    <property type="match status" value="1"/>
</dbReference>
<dbReference type="PANTHER" id="PTHR43156:SF2">
    <property type="entry name" value="STAGE II SPORULATION PROTEIN E"/>
    <property type="match status" value="1"/>
</dbReference>
<comment type="caution">
    <text evidence="4">The sequence shown here is derived from an EMBL/GenBank/DDBJ whole genome shotgun (WGS) entry which is preliminary data.</text>
</comment>
<dbReference type="RefSeq" id="WP_378167903.1">
    <property type="nucleotide sequence ID" value="NZ_JBHSBU010000001.1"/>
</dbReference>
<dbReference type="SMART" id="SM00331">
    <property type="entry name" value="PP2C_SIG"/>
    <property type="match status" value="1"/>
</dbReference>
<dbReference type="InterPro" id="IPR036890">
    <property type="entry name" value="HATPase_C_sf"/>
</dbReference>
<gene>
    <name evidence="4" type="ORF">ACFOW7_20320</name>
</gene>
<keyword evidence="2" id="KW-0597">Phosphoprotein</keyword>
<dbReference type="SMART" id="SM00448">
    <property type="entry name" value="REC"/>
    <property type="match status" value="1"/>
</dbReference>
<dbReference type="Gene3D" id="3.60.40.10">
    <property type="entry name" value="PPM-type phosphatase domain"/>
    <property type="match status" value="1"/>
</dbReference>
<dbReference type="PROSITE" id="PS50110">
    <property type="entry name" value="RESPONSE_REGULATORY"/>
    <property type="match status" value="1"/>
</dbReference>
<keyword evidence="5" id="KW-1185">Reference proteome</keyword>
<dbReference type="Gene3D" id="3.40.50.2300">
    <property type="match status" value="1"/>
</dbReference>
<evidence type="ECO:0000313" key="5">
    <source>
        <dbReference type="Proteomes" id="UP001595791"/>
    </source>
</evidence>
<name>A0ABV8MWF0_9NEIS</name>
<dbReference type="SUPFAM" id="SSF52172">
    <property type="entry name" value="CheY-like"/>
    <property type="match status" value="1"/>
</dbReference>
<proteinExistence type="predicted"/>
<dbReference type="Gene3D" id="3.30.565.10">
    <property type="entry name" value="Histidine kinase-like ATPase, C-terminal domain"/>
    <property type="match status" value="1"/>
</dbReference>
<dbReference type="Proteomes" id="UP001595791">
    <property type="component" value="Unassembled WGS sequence"/>
</dbReference>
<keyword evidence="1" id="KW-0378">Hydrolase</keyword>
<dbReference type="InterPro" id="IPR011006">
    <property type="entry name" value="CheY-like_superfamily"/>
</dbReference>
<reference evidence="5" key="1">
    <citation type="journal article" date="2019" name="Int. J. Syst. Evol. Microbiol.">
        <title>The Global Catalogue of Microorganisms (GCM) 10K type strain sequencing project: providing services to taxonomists for standard genome sequencing and annotation.</title>
        <authorList>
            <consortium name="The Broad Institute Genomics Platform"/>
            <consortium name="The Broad Institute Genome Sequencing Center for Infectious Disease"/>
            <person name="Wu L."/>
            <person name="Ma J."/>
        </authorList>
    </citation>
    <scope>NUCLEOTIDE SEQUENCE [LARGE SCALE GENOMIC DNA]</scope>
    <source>
        <strain evidence="5">LMG 29894</strain>
    </source>
</reference>
<dbReference type="InterPro" id="IPR001932">
    <property type="entry name" value="PPM-type_phosphatase-like_dom"/>
</dbReference>
<evidence type="ECO:0000313" key="4">
    <source>
        <dbReference type="EMBL" id="MFC4161684.1"/>
    </source>
</evidence>
<dbReference type="CDD" id="cd16936">
    <property type="entry name" value="HATPase_RsbW-like"/>
    <property type="match status" value="1"/>
</dbReference>
<evidence type="ECO:0000256" key="1">
    <source>
        <dbReference type="ARBA" id="ARBA00022801"/>
    </source>
</evidence>
<dbReference type="InterPro" id="IPR052016">
    <property type="entry name" value="Bact_Sigma-Reg"/>
</dbReference>
<dbReference type="InterPro" id="IPR001789">
    <property type="entry name" value="Sig_transdc_resp-reg_receiver"/>
</dbReference>
<feature type="modified residue" description="4-aspartylphosphate" evidence="2">
    <location>
        <position position="51"/>
    </location>
</feature>
<dbReference type="SUPFAM" id="SSF55874">
    <property type="entry name" value="ATPase domain of HSP90 chaperone/DNA topoisomerase II/histidine kinase"/>
    <property type="match status" value="1"/>
</dbReference>
<dbReference type="Pfam" id="PF07228">
    <property type="entry name" value="SpoIIE"/>
    <property type="match status" value="1"/>
</dbReference>
<dbReference type="EMBL" id="JBHSBU010000001">
    <property type="protein sequence ID" value="MFC4161684.1"/>
    <property type="molecule type" value="Genomic_DNA"/>
</dbReference>
<dbReference type="PANTHER" id="PTHR43156">
    <property type="entry name" value="STAGE II SPORULATION PROTEIN E-RELATED"/>
    <property type="match status" value="1"/>
</dbReference>
<feature type="domain" description="Response regulatory" evidence="3">
    <location>
        <begin position="2"/>
        <end position="118"/>
    </location>
</feature>